<dbReference type="InterPro" id="IPR036291">
    <property type="entry name" value="NAD(P)-bd_dom_sf"/>
</dbReference>
<evidence type="ECO:0000259" key="3">
    <source>
        <dbReference type="Pfam" id="PF01370"/>
    </source>
</evidence>
<protein>
    <recommendedName>
        <fullName evidence="3">NAD-dependent epimerase/dehydratase domain-containing protein</fullName>
    </recommendedName>
</protein>
<evidence type="ECO:0000313" key="5">
    <source>
        <dbReference type="Proteomes" id="UP000826661"/>
    </source>
</evidence>
<sequence length="329" mass="36080">MGHNPPSSRANITIRTSRPGKVNSFKEQFGEGVEVVEIIDIATGDLTDALPGVEIVIHAAASHVGETDVTRVISGTVDGTLNIARQAAKANVKRIVFTSSWSACVDMGNPAACFSNYVFTERVSQIDWNPATTEQVLSSKHNKNPVWLHGAAKSLAEKEIWKFADEHPEVDVTTINPPFIYGPLARGTKINKEVLRTHPSLGRFYSLLLAGSSLLELPPSLAIPIAVDVRDVARAHILALTAPPTTEVGRKRILIGGRIFRMCDVSEHVAATRPELKYRLGNPRVERVTPIAAIDTSRAEEILGYNEPLPWKKTVNDMINSMLEVEKNW</sequence>
<evidence type="ECO:0000256" key="1">
    <source>
        <dbReference type="ARBA" id="ARBA00023002"/>
    </source>
</evidence>
<proteinExistence type="inferred from homology"/>
<keyword evidence="5" id="KW-1185">Reference proteome</keyword>
<dbReference type="InterPro" id="IPR001509">
    <property type="entry name" value="Epimerase_deHydtase"/>
</dbReference>
<gene>
    <name evidence="4" type="ORF">H0G86_007254</name>
</gene>
<evidence type="ECO:0000256" key="2">
    <source>
        <dbReference type="ARBA" id="ARBA00023445"/>
    </source>
</evidence>
<dbReference type="InterPro" id="IPR050425">
    <property type="entry name" value="NAD(P)_dehydrat-like"/>
</dbReference>
<dbReference type="GO" id="GO:0016616">
    <property type="term" value="F:oxidoreductase activity, acting on the CH-OH group of donors, NAD or NADP as acceptor"/>
    <property type="evidence" value="ECO:0007669"/>
    <property type="project" value="TreeGrafter"/>
</dbReference>
<reference evidence="4 5" key="1">
    <citation type="journal article" date="2021" name="BMC Genomics">
        <title>Telomere-to-telomere genome assembly of asparaginase-producing Trichoderma simmonsii.</title>
        <authorList>
            <person name="Chung D."/>
            <person name="Kwon Y.M."/>
            <person name="Yang Y."/>
        </authorList>
    </citation>
    <scope>NUCLEOTIDE SEQUENCE [LARGE SCALE GENOMIC DNA]</scope>
    <source>
        <strain evidence="4 5">GH-Sj1</strain>
    </source>
</reference>
<dbReference type="Gene3D" id="3.40.50.720">
    <property type="entry name" value="NAD(P)-binding Rossmann-like Domain"/>
    <property type="match status" value="1"/>
</dbReference>
<organism evidence="4 5">
    <name type="scientific">Trichoderma simmonsii</name>
    <dbReference type="NCBI Taxonomy" id="1491479"/>
    <lineage>
        <taxon>Eukaryota</taxon>
        <taxon>Fungi</taxon>
        <taxon>Dikarya</taxon>
        <taxon>Ascomycota</taxon>
        <taxon>Pezizomycotina</taxon>
        <taxon>Sordariomycetes</taxon>
        <taxon>Hypocreomycetidae</taxon>
        <taxon>Hypocreales</taxon>
        <taxon>Hypocreaceae</taxon>
        <taxon>Trichoderma</taxon>
    </lineage>
</organism>
<dbReference type="PANTHER" id="PTHR10366">
    <property type="entry name" value="NAD DEPENDENT EPIMERASE/DEHYDRATASE"/>
    <property type="match status" value="1"/>
</dbReference>
<dbReference type="AlphaFoldDB" id="A0A8G0PEX7"/>
<comment type="similarity">
    <text evidence="2">Belongs to the NAD(P)-dependent epimerase/dehydratase family. Dihydroflavonol-4-reductase subfamily.</text>
</comment>
<dbReference type="Pfam" id="PF01370">
    <property type="entry name" value="Epimerase"/>
    <property type="match status" value="1"/>
</dbReference>
<feature type="domain" description="NAD-dependent epimerase/dehydratase" evidence="3">
    <location>
        <begin position="40"/>
        <end position="249"/>
    </location>
</feature>
<dbReference type="SUPFAM" id="SSF51735">
    <property type="entry name" value="NAD(P)-binding Rossmann-fold domains"/>
    <property type="match status" value="1"/>
</dbReference>
<keyword evidence="1" id="KW-0560">Oxidoreductase</keyword>
<dbReference type="EMBL" id="CP075867">
    <property type="protein sequence ID" value="QYT00156.1"/>
    <property type="molecule type" value="Genomic_DNA"/>
</dbReference>
<dbReference type="Proteomes" id="UP000826661">
    <property type="component" value="Chromosome IV"/>
</dbReference>
<name>A0A8G0PEX7_9HYPO</name>
<dbReference type="PANTHER" id="PTHR10366:SF564">
    <property type="entry name" value="STEROL-4-ALPHA-CARBOXYLATE 3-DEHYDROGENASE, DECARBOXYLATING"/>
    <property type="match status" value="1"/>
</dbReference>
<accession>A0A8G0PEX7</accession>
<evidence type="ECO:0000313" key="4">
    <source>
        <dbReference type="EMBL" id="QYT00156.1"/>
    </source>
</evidence>